<protein>
    <submittedName>
        <fullName evidence="1">Uncharacterized protein</fullName>
    </submittedName>
</protein>
<dbReference type="AlphaFoldDB" id="A0A1H4ZUU3"/>
<reference evidence="2" key="1">
    <citation type="submission" date="2016-10" db="EMBL/GenBank/DDBJ databases">
        <authorList>
            <person name="Varghese N."/>
            <person name="Submissions S."/>
        </authorList>
    </citation>
    <scope>NUCLEOTIDE SEQUENCE [LARGE SCALE GENOMIC DNA]</scope>
    <source>
        <strain evidence="2">DSM 9751</strain>
    </source>
</reference>
<sequence length="82" mass="8660">MFNPADFIDATAGLNLPDDYDKSPLIELVKSAHAAGLDESADSSQEQIQALLKALRSIIKTTTDPVAKAAAIQAVALHEALE</sequence>
<evidence type="ECO:0000313" key="1">
    <source>
        <dbReference type="EMBL" id="SED33863.1"/>
    </source>
</evidence>
<name>A0A1H4ZUU3_9PSED</name>
<keyword evidence="2" id="KW-1185">Reference proteome</keyword>
<dbReference type="Proteomes" id="UP000198982">
    <property type="component" value="Unassembled WGS sequence"/>
</dbReference>
<dbReference type="EMBL" id="FNTJ01000003">
    <property type="protein sequence ID" value="SED33863.1"/>
    <property type="molecule type" value="Genomic_DNA"/>
</dbReference>
<accession>A0A1H4ZUU3</accession>
<dbReference type="RefSeq" id="WP_092320813.1">
    <property type="nucleotide sequence ID" value="NZ_FNTJ01000003.1"/>
</dbReference>
<evidence type="ECO:0000313" key="2">
    <source>
        <dbReference type="Proteomes" id="UP000198982"/>
    </source>
</evidence>
<gene>
    <name evidence="1" type="ORF">SAMN05216178_6844</name>
</gene>
<proteinExistence type="predicted"/>
<organism evidence="1 2">
    <name type="scientific">Pseudomonas saponiphila</name>
    <dbReference type="NCBI Taxonomy" id="556534"/>
    <lineage>
        <taxon>Bacteria</taxon>
        <taxon>Pseudomonadati</taxon>
        <taxon>Pseudomonadota</taxon>
        <taxon>Gammaproteobacteria</taxon>
        <taxon>Pseudomonadales</taxon>
        <taxon>Pseudomonadaceae</taxon>
        <taxon>Pseudomonas</taxon>
    </lineage>
</organism>